<evidence type="ECO:0000256" key="1">
    <source>
        <dbReference type="SAM" id="MobiDB-lite"/>
    </source>
</evidence>
<dbReference type="Proteomes" id="UP001146351">
    <property type="component" value="Unassembled WGS sequence"/>
</dbReference>
<dbReference type="EMBL" id="JAPQKO010000003">
    <property type="protein sequence ID" value="KAJ5173051.1"/>
    <property type="molecule type" value="Genomic_DNA"/>
</dbReference>
<gene>
    <name evidence="2" type="ORF">N7492_005644</name>
</gene>
<organism evidence="2 3">
    <name type="scientific">Penicillium capsulatum</name>
    <dbReference type="NCBI Taxonomy" id="69766"/>
    <lineage>
        <taxon>Eukaryota</taxon>
        <taxon>Fungi</taxon>
        <taxon>Dikarya</taxon>
        <taxon>Ascomycota</taxon>
        <taxon>Pezizomycotina</taxon>
        <taxon>Eurotiomycetes</taxon>
        <taxon>Eurotiomycetidae</taxon>
        <taxon>Eurotiales</taxon>
        <taxon>Aspergillaceae</taxon>
        <taxon>Penicillium</taxon>
    </lineage>
</organism>
<comment type="caution">
    <text evidence="2">The sequence shown here is derived from an EMBL/GenBank/DDBJ whole genome shotgun (WGS) entry which is preliminary data.</text>
</comment>
<reference evidence="2" key="2">
    <citation type="journal article" date="2023" name="IMA Fungus">
        <title>Comparative genomic study of the Penicillium genus elucidates a diverse pangenome and 15 lateral gene transfer events.</title>
        <authorList>
            <person name="Petersen C."/>
            <person name="Sorensen T."/>
            <person name="Nielsen M.R."/>
            <person name="Sondergaard T.E."/>
            <person name="Sorensen J.L."/>
            <person name="Fitzpatrick D.A."/>
            <person name="Frisvad J.C."/>
            <person name="Nielsen K.L."/>
        </authorList>
    </citation>
    <scope>NUCLEOTIDE SEQUENCE</scope>
    <source>
        <strain evidence="2">IBT 21917</strain>
    </source>
</reference>
<keyword evidence="3" id="KW-1185">Reference proteome</keyword>
<reference evidence="2" key="1">
    <citation type="submission" date="2022-11" db="EMBL/GenBank/DDBJ databases">
        <authorList>
            <person name="Petersen C."/>
        </authorList>
    </citation>
    <scope>NUCLEOTIDE SEQUENCE</scope>
    <source>
        <strain evidence="2">IBT 21917</strain>
    </source>
</reference>
<dbReference type="AlphaFoldDB" id="A0A9W9LRV1"/>
<feature type="compositionally biased region" description="Low complexity" evidence="1">
    <location>
        <begin position="8"/>
        <end position="21"/>
    </location>
</feature>
<evidence type="ECO:0000313" key="3">
    <source>
        <dbReference type="Proteomes" id="UP001146351"/>
    </source>
</evidence>
<name>A0A9W9LRV1_9EURO</name>
<evidence type="ECO:0000313" key="2">
    <source>
        <dbReference type="EMBL" id="KAJ5173051.1"/>
    </source>
</evidence>
<accession>A0A9W9LRV1</accession>
<protein>
    <submittedName>
        <fullName evidence="2">Uncharacterized protein</fullName>
    </submittedName>
</protein>
<dbReference type="OrthoDB" id="5089392at2759"/>
<feature type="region of interest" description="Disordered" evidence="1">
    <location>
        <begin position="1"/>
        <end position="131"/>
    </location>
</feature>
<sequence length="168" mass="18734">MTSHSNLQRSLSQASTATSSSRDSHSEEKKHSRKTSNPVASRILRGRSKSPAPIDIPKSNRSRQHASSLSQVQDIPRSNPDSSYLDQHSTSPVQMSPDNSSPRSPKPEFTTKRPSTPPHRNSNDYRRLSGTVNHCGRHSNDWLFGGFSVRDTVRDGIEKLRSHHDKDG</sequence>
<feature type="compositionally biased region" description="Polar residues" evidence="1">
    <location>
        <begin position="79"/>
        <end position="103"/>
    </location>
</feature>
<proteinExistence type="predicted"/>